<evidence type="ECO:0000313" key="5">
    <source>
        <dbReference type="Proteomes" id="UP000001549"/>
    </source>
</evidence>
<dbReference type="EMBL" id="CP002801">
    <property type="protein sequence ID" value="AEH11442.1"/>
    <property type="molecule type" value="Genomic_DNA"/>
</dbReference>
<accession>F8AWA8</accession>
<name>F8AWA8_9ACTN</name>
<dbReference type="AlphaFoldDB" id="F8AWA8"/>
<gene>
    <name evidence="4" type="ordered locus">FsymDg_4177</name>
</gene>
<dbReference type="HOGENOM" id="CLU_065810_1_1_11"/>
<keyword evidence="2" id="KW-0732">Signal</keyword>
<feature type="domain" description="FMN-binding" evidence="3">
    <location>
        <begin position="125"/>
        <end position="202"/>
    </location>
</feature>
<reference evidence="4 5" key="1">
    <citation type="submission" date="2011-05" db="EMBL/GenBank/DDBJ databases">
        <title>Complete sequence of chromosome of Frankia symbiont of Datisca glomerata.</title>
        <authorList>
            <consortium name="US DOE Joint Genome Institute"/>
            <person name="Lucas S."/>
            <person name="Han J."/>
            <person name="Lapidus A."/>
            <person name="Cheng J.-F."/>
            <person name="Goodwin L."/>
            <person name="Pitluck S."/>
            <person name="Peters L."/>
            <person name="Mikhailova N."/>
            <person name="Chertkov O."/>
            <person name="Teshima H."/>
            <person name="Han C."/>
            <person name="Tapia R."/>
            <person name="Land M."/>
            <person name="Hauser L."/>
            <person name="Kyrpides N."/>
            <person name="Ivanova N."/>
            <person name="Pagani I."/>
            <person name="Berry A."/>
            <person name="Pawlowski K."/>
            <person name="Persson T."/>
            <person name="Vanden Heuvel B."/>
            <person name="Benson D."/>
            <person name="Woyke T."/>
        </authorList>
    </citation>
    <scope>NUCLEOTIDE SEQUENCE [LARGE SCALE GENOMIC DNA]</scope>
    <source>
        <strain evidence="5">4085684</strain>
    </source>
</reference>
<dbReference type="KEGG" id="fsy:FsymDg_4177"/>
<dbReference type="STRING" id="656024.FsymDg_4177"/>
<feature type="chain" id="PRO_5039657948" evidence="2">
    <location>
        <begin position="26"/>
        <end position="204"/>
    </location>
</feature>
<evidence type="ECO:0000313" key="4">
    <source>
        <dbReference type="EMBL" id="AEH11442.1"/>
    </source>
</evidence>
<feature type="region of interest" description="Disordered" evidence="1">
    <location>
        <begin position="30"/>
        <end position="113"/>
    </location>
</feature>
<keyword evidence="5" id="KW-1185">Reference proteome</keyword>
<dbReference type="Gene3D" id="3.90.1010.20">
    <property type="match status" value="1"/>
</dbReference>
<dbReference type="Pfam" id="PF04205">
    <property type="entry name" value="FMN_bind"/>
    <property type="match status" value="1"/>
</dbReference>
<proteinExistence type="predicted"/>
<dbReference type="RefSeq" id="WP_013875310.1">
    <property type="nucleotide sequence ID" value="NC_015656.1"/>
</dbReference>
<dbReference type="GO" id="GO:0016020">
    <property type="term" value="C:membrane"/>
    <property type="evidence" value="ECO:0007669"/>
    <property type="project" value="InterPro"/>
</dbReference>
<evidence type="ECO:0000256" key="1">
    <source>
        <dbReference type="SAM" id="MobiDB-lite"/>
    </source>
</evidence>
<dbReference type="Proteomes" id="UP000001549">
    <property type="component" value="Chromosome"/>
</dbReference>
<sequence length="204" mass="20113" precursor="true">MNENAGKPYRARLGFAALMATVALAVGAKTATGPGERPVALAVTPATVGASQQPATTGDPAPAPAPTSASGDGSSTSASGDAGSSGSNSSASSSSGPDSAGSPSGSGPSGTATAQIVTGDAVSTRYGSVQVQVVLSGKTITDVVALRLPDRERRDIEINNWAVPILRQEVLDAQSTRIDTVSGASYTSYGYAQSVQSALDRAGA</sequence>
<dbReference type="InterPro" id="IPR007329">
    <property type="entry name" value="FMN-bd"/>
</dbReference>
<feature type="compositionally biased region" description="Low complexity" evidence="1">
    <location>
        <begin position="54"/>
        <end position="113"/>
    </location>
</feature>
<feature type="signal peptide" evidence="2">
    <location>
        <begin position="1"/>
        <end position="25"/>
    </location>
</feature>
<dbReference type="eggNOG" id="COG3976">
    <property type="taxonomic scope" value="Bacteria"/>
</dbReference>
<evidence type="ECO:0000256" key="2">
    <source>
        <dbReference type="SAM" id="SignalP"/>
    </source>
</evidence>
<organism evidence="4 5">
    <name type="scientific">Candidatus Protofrankia datiscae</name>
    <dbReference type="NCBI Taxonomy" id="2716812"/>
    <lineage>
        <taxon>Bacteria</taxon>
        <taxon>Bacillati</taxon>
        <taxon>Actinomycetota</taxon>
        <taxon>Actinomycetes</taxon>
        <taxon>Frankiales</taxon>
        <taxon>Frankiaceae</taxon>
        <taxon>Protofrankia</taxon>
    </lineage>
</organism>
<protein>
    <submittedName>
        <fullName evidence="4">FMN-binding domain protein</fullName>
    </submittedName>
</protein>
<dbReference type="SMART" id="SM00900">
    <property type="entry name" value="FMN_bind"/>
    <property type="match status" value="1"/>
</dbReference>
<dbReference type="GO" id="GO:0010181">
    <property type="term" value="F:FMN binding"/>
    <property type="evidence" value="ECO:0007669"/>
    <property type="project" value="InterPro"/>
</dbReference>
<evidence type="ECO:0000259" key="3">
    <source>
        <dbReference type="SMART" id="SM00900"/>
    </source>
</evidence>